<feature type="binding site" evidence="12">
    <location>
        <begin position="14"/>
        <end position="19"/>
    </location>
    <ligand>
        <name>GTP</name>
        <dbReference type="ChEBI" id="CHEBI:37565"/>
    </ligand>
</feature>
<dbReference type="Gene3D" id="3.40.50.300">
    <property type="entry name" value="P-loop containing nucleotide triphosphate hydrolases"/>
    <property type="match status" value="1"/>
</dbReference>
<dbReference type="InterPro" id="IPR035654">
    <property type="entry name" value="LepA_IV"/>
</dbReference>
<evidence type="ECO:0000256" key="12">
    <source>
        <dbReference type="HAMAP-Rule" id="MF_00071"/>
    </source>
</evidence>
<dbReference type="Gene3D" id="3.30.70.870">
    <property type="entry name" value="Elongation Factor G (Translational Gtpase), domain 3"/>
    <property type="match status" value="1"/>
</dbReference>
<feature type="domain" description="Tr-type G" evidence="13">
    <location>
        <begin position="2"/>
        <end position="184"/>
    </location>
</feature>
<dbReference type="InterPro" id="IPR027417">
    <property type="entry name" value="P-loop_NTPase"/>
</dbReference>
<keyword evidence="5 12" id="KW-0648">Protein biosynthesis</keyword>
<reference evidence="14 15" key="1">
    <citation type="submission" date="2018-06" db="EMBL/GenBank/DDBJ databases">
        <authorList>
            <consortium name="Pathogen Informatics"/>
            <person name="Doyle S."/>
        </authorList>
    </citation>
    <scope>NUCLEOTIDE SEQUENCE [LARGE SCALE GENOMIC DNA]</scope>
    <source>
        <strain evidence="14 15">NCTC11296</strain>
    </source>
</reference>
<dbReference type="Proteomes" id="UP000254465">
    <property type="component" value="Unassembled WGS sequence"/>
</dbReference>
<comment type="function">
    <text evidence="9 12">Required for accurate and efficient protein synthesis under certain stress conditions. May act as a fidelity factor of the translation reaction, by catalyzing a one-codon backward translocation of tRNAs on improperly translocated ribosomes. Back-translocation proceeds from a post-translocation (POST) complex to a pre-translocation (PRE) complex, thus giving elongation factor G a second chance to translocate the tRNAs correctly. Binds to ribosomes in a GTP-dependent manner.</text>
</comment>
<dbReference type="FunFam" id="3.40.50.300:FF:000078">
    <property type="entry name" value="Elongation factor 4"/>
    <property type="match status" value="1"/>
</dbReference>
<evidence type="ECO:0000256" key="11">
    <source>
        <dbReference type="ARBA" id="ARBA00066744"/>
    </source>
</evidence>
<dbReference type="CDD" id="cd03709">
    <property type="entry name" value="lepA_C"/>
    <property type="match status" value="1"/>
</dbReference>
<dbReference type="GO" id="GO:0097216">
    <property type="term" value="F:guanosine tetraphosphate binding"/>
    <property type="evidence" value="ECO:0007669"/>
    <property type="project" value="UniProtKB-ARBA"/>
</dbReference>
<dbReference type="InterPro" id="IPR038363">
    <property type="entry name" value="LepA_C_sf"/>
</dbReference>
<comment type="similarity">
    <text evidence="10">Belongs to the GTP-binding elongation factor family. LepA subfamily.</text>
</comment>
<dbReference type="InterPro" id="IPR005225">
    <property type="entry name" value="Small_GTP-bd"/>
</dbReference>
<dbReference type="Gene3D" id="2.40.30.10">
    <property type="entry name" value="Translation factors"/>
    <property type="match status" value="1"/>
</dbReference>
<dbReference type="Gene3D" id="3.30.70.2570">
    <property type="entry name" value="Elongation factor 4, C-terminal domain"/>
    <property type="match status" value="1"/>
</dbReference>
<dbReference type="GO" id="GO:0005886">
    <property type="term" value="C:plasma membrane"/>
    <property type="evidence" value="ECO:0007669"/>
    <property type="project" value="UniProtKB-SubCell"/>
</dbReference>
<dbReference type="Gene3D" id="3.30.70.240">
    <property type="match status" value="1"/>
</dbReference>
<dbReference type="RefSeq" id="WP_017805036.1">
    <property type="nucleotide sequence ID" value="NZ_PQVK01000271.1"/>
</dbReference>
<dbReference type="GO" id="GO:0003924">
    <property type="term" value="F:GTPase activity"/>
    <property type="evidence" value="ECO:0007669"/>
    <property type="project" value="UniProtKB-UniRule"/>
</dbReference>
<evidence type="ECO:0000313" key="15">
    <source>
        <dbReference type="Proteomes" id="UP000254465"/>
    </source>
</evidence>
<dbReference type="InterPro" id="IPR035647">
    <property type="entry name" value="EFG_III/V"/>
</dbReference>
<dbReference type="CDD" id="cd01890">
    <property type="entry name" value="LepA"/>
    <property type="match status" value="1"/>
</dbReference>
<comment type="catalytic activity">
    <reaction evidence="8 12">
        <text>GTP + H2O = GDP + phosphate + H(+)</text>
        <dbReference type="Rhea" id="RHEA:19669"/>
        <dbReference type="ChEBI" id="CHEBI:15377"/>
        <dbReference type="ChEBI" id="CHEBI:15378"/>
        <dbReference type="ChEBI" id="CHEBI:37565"/>
        <dbReference type="ChEBI" id="CHEBI:43474"/>
        <dbReference type="ChEBI" id="CHEBI:58189"/>
        <dbReference type="EC" id="3.6.5.n1"/>
    </reaction>
</comment>
<gene>
    <name evidence="12 14" type="primary">lepA</name>
    <name evidence="14" type="ORF">NCTC11296_02900</name>
</gene>
<dbReference type="Pfam" id="PF06421">
    <property type="entry name" value="LepA_C"/>
    <property type="match status" value="1"/>
</dbReference>
<keyword evidence="3 12" id="KW-0547">Nucleotide-binding</keyword>
<evidence type="ECO:0000256" key="2">
    <source>
        <dbReference type="ARBA" id="ARBA00022475"/>
    </source>
</evidence>
<evidence type="ECO:0000256" key="7">
    <source>
        <dbReference type="ARBA" id="ARBA00023136"/>
    </source>
</evidence>
<dbReference type="InterPro" id="IPR013842">
    <property type="entry name" value="LepA_CTD"/>
</dbReference>
<evidence type="ECO:0000259" key="13">
    <source>
        <dbReference type="PROSITE" id="PS51722"/>
    </source>
</evidence>
<dbReference type="PRINTS" id="PR00315">
    <property type="entry name" value="ELONGATNFCT"/>
</dbReference>
<dbReference type="FunFam" id="2.40.30.10:FF:000015">
    <property type="entry name" value="Translation factor GUF1, mitochondrial"/>
    <property type="match status" value="1"/>
</dbReference>
<proteinExistence type="inferred from homology"/>
<dbReference type="PANTHER" id="PTHR43512:SF4">
    <property type="entry name" value="TRANSLATION FACTOR GUF1 HOMOLOG, CHLOROPLASTIC"/>
    <property type="match status" value="1"/>
</dbReference>
<dbReference type="EMBL" id="UGHK01000002">
    <property type="protein sequence ID" value="STO72955.1"/>
    <property type="molecule type" value="Genomic_DNA"/>
</dbReference>
<keyword evidence="6 12" id="KW-0342">GTP-binding</keyword>
<dbReference type="GO" id="GO:0005525">
    <property type="term" value="F:GTP binding"/>
    <property type="evidence" value="ECO:0007669"/>
    <property type="project" value="UniProtKB-UniRule"/>
</dbReference>
<dbReference type="SUPFAM" id="SSF52540">
    <property type="entry name" value="P-loop containing nucleoside triphosphate hydrolases"/>
    <property type="match status" value="1"/>
</dbReference>
<dbReference type="Pfam" id="PF00679">
    <property type="entry name" value="EFG_C"/>
    <property type="match status" value="1"/>
</dbReference>
<dbReference type="GO" id="GO:0045727">
    <property type="term" value="P:positive regulation of translation"/>
    <property type="evidence" value="ECO:0007669"/>
    <property type="project" value="UniProtKB-UniRule"/>
</dbReference>
<dbReference type="FunFam" id="3.30.70.2570:FF:000001">
    <property type="entry name" value="Translation factor GUF1, mitochondrial"/>
    <property type="match status" value="1"/>
</dbReference>
<dbReference type="SUPFAM" id="SSF54980">
    <property type="entry name" value="EF-G C-terminal domain-like"/>
    <property type="match status" value="2"/>
</dbReference>
<dbReference type="Pfam" id="PF03144">
    <property type="entry name" value="GTP_EFTU_D2"/>
    <property type="match status" value="1"/>
</dbReference>
<comment type="similarity">
    <text evidence="1 12">Belongs to the TRAFAC class translation factor GTPase superfamily. Classic translation factor GTPase family. LepA subfamily.</text>
</comment>
<dbReference type="AlphaFoldDB" id="A0A377ICA2"/>
<dbReference type="InterPro" id="IPR000795">
    <property type="entry name" value="T_Tr_GTP-bd_dom"/>
</dbReference>
<evidence type="ECO:0000256" key="10">
    <source>
        <dbReference type="ARBA" id="ARBA00061052"/>
    </source>
</evidence>
<dbReference type="FunFam" id="3.30.70.870:FF:000004">
    <property type="entry name" value="Translation factor GUF1, mitochondrial"/>
    <property type="match status" value="1"/>
</dbReference>
<evidence type="ECO:0000256" key="9">
    <source>
        <dbReference type="ARBA" id="ARBA00057626"/>
    </source>
</evidence>
<dbReference type="GO" id="GO:0003746">
    <property type="term" value="F:translation elongation factor activity"/>
    <property type="evidence" value="ECO:0007669"/>
    <property type="project" value="UniProtKB-UniRule"/>
</dbReference>
<comment type="subcellular location">
    <subcellularLocation>
        <location evidence="12">Cell membrane</location>
        <topology evidence="12">Peripheral membrane protein</topology>
        <orientation evidence="12">Cytoplasmic side</orientation>
    </subcellularLocation>
</comment>
<evidence type="ECO:0000256" key="6">
    <source>
        <dbReference type="ARBA" id="ARBA00023134"/>
    </source>
</evidence>
<dbReference type="FunFam" id="3.30.70.240:FF:000005">
    <property type="entry name" value="Elongation factor 4"/>
    <property type="match status" value="1"/>
</dbReference>
<name>A0A377ICA2_AVIPA</name>
<protein>
    <recommendedName>
        <fullName evidence="11 12">Elongation factor 4</fullName>
        <shortName evidence="12">EF-4</shortName>
        <ecNumber evidence="11 12">3.6.5.n1</ecNumber>
    </recommendedName>
    <alternativeName>
        <fullName evidence="12">Ribosomal back-translocase LepA</fullName>
    </alternativeName>
</protein>
<evidence type="ECO:0000256" key="5">
    <source>
        <dbReference type="ARBA" id="ARBA00022917"/>
    </source>
</evidence>
<dbReference type="EC" id="3.6.5.n1" evidence="11 12"/>
<accession>A0A377ICA2</accession>
<dbReference type="InterPro" id="IPR004161">
    <property type="entry name" value="EFTu-like_2"/>
</dbReference>
<dbReference type="Pfam" id="PF00009">
    <property type="entry name" value="GTP_EFTU"/>
    <property type="match status" value="1"/>
</dbReference>
<organism evidence="14 15">
    <name type="scientific">Avibacterium paragallinarum</name>
    <name type="common">Haemophilus gallinarum</name>
    <dbReference type="NCBI Taxonomy" id="728"/>
    <lineage>
        <taxon>Bacteria</taxon>
        <taxon>Pseudomonadati</taxon>
        <taxon>Pseudomonadota</taxon>
        <taxon>Gammaproteobacteria</taxon>
        <taxon>Pasteurellales</taxon>
        <taxon>Pasteurellaceae</taxon>
        <taxon>Avibacterium</taxon>
    </lineage>
</organism>
<dbReference type="NCBIfam" id="TIGR01393">
    <property type="entry name" value="lepA"/>
    <property type="match status" value="1"/>
</dbReference>
<dbReference type="InterPro" id="IPR000640">
    <property type="entry name" value="EFG_V-like"/>
</dbReference>
<evidence type="ECO:0000256" key="1">
    <source>
        <dbReference type="ARBA" id="ARBA00005454"/>
    </source>
</evidence>
<dbReference type="InterPro" id="IPR006297">
    <property type="entry name" value="EF-4"/>
</dbReference>
<dbReference type="CDD" id="cd16260">
    <property type="entry name" value="EF4_III"/>
    <property type="match status" value="1"/>
</dbReference>
<evidence type="ECO:0000256" key="8">
    <source>
        <dbReference type="ARBA" id="ARBA00050293"/>
    </source>
</evidence>
<keyword evidence="4 12" id="KW-0378">Hydrolase</keyword>
<evidence type="ECO:0000256" key="3">
    <source>
        <dbReference type="ARBA" id="ARBA00022741"/>
    </source>
</evidence>
<feature type="binding site" evidence="12">
    <location>
        <begin position="131"/>
        <end position="134"/>
    </location>
    <ligand>
        <name>GTP</name>
        <dbReference type="ChEBI" id="CHEBI:37565"/>
    </ligand>
</feature>
<dbReference type="InterPro" id="IPR031157">
    <property type="entry name" value="G_TR_CS"/>
</dbReference>
<dbReference type="CDD" id="cd03699">
    <property type="entry name" value="EF4_II"/>
    <property type="match status" value="1"/>
</dbReference>
<dbReference type="PROSITE" id="PS51722">
    <property type="entry name" value="G_TR_2"/>
    <property type="match status" value="1"/>
</dbReference>
<keyword evidence="7 12" id="KW-0472">Membrane</keyword>
<dbReference type="HAMAP" id="MF_00071">
    <property type="entry name" value="LepA"/>
    <property type="match status" value="1"/>
</dbReference>
<keyword evidence="2 12" id="KW-1003">Cell membrane</keyword>
<dbReference type="PANTHER" id="PTHR43512">
    <property type="entry name" value="TRANSLATION FACTOR GUF1-RELATED"/>
    <property type="match status" value="1"/>
</dbReference>
<sequence>MKNIRNFSIIAHIDHGKSTLSDRLIQTCGGLSDREMAEQVLDSMDLERERGITIKAQSVTLNYKAKDGETYQLNFIDTPGHVDFSYEVSRSLAACEGALLVVDAGQGVEAQTLANCYTAIEMDLEVVPILNKIDLPAAEPERVAEEIEEIVGIDAIDAVRCSAKTGQGIEDVLEEIVHKIPAPEGDPDAPLQALIIDSWFDNYLGVVSLVRIKNGTLRKGDKIKVMSTGQSYNVDRLGIFTPKQVDTQVLNCGEVGWVVCAIKDILGAPVGDTLTLHNNPATTALPGFKKVKPQVYAGLFPISSDDYEAFRDALGKLSLNDASLFYEPENSTALGFGFRCGFLGLLHMEIIQERLEREYNLDLITTAPTVVYEVLQTNGEVIYVDSPSKLPLLNNISEIREPIAECNMLLPQTYLGNVITLCVEKRGVQTNMVYHGNQVALTYEIPMGEVVLDFFDRLKSTSRGYASLDYGFKRFQAADMVRVDIMINGERVDALALIVHKDNAPYRGRELVEKMRELIPRQQFDIAIQAAIGNHIIARSTVKQLRKNVLAKCYGGDVSRKKKLLQKQKEGKKRMKSLGNVEVPQEAFLAILHVGKDK</sequence>
<evidence type="ECO:0000313" key="14">
    <source>
        <dbReference type="EMBL" id="STO72955.1"/>
    </source>
</evidence>
<evidence type="ECO:0000256" key="4">
    <source>
        <dbReference type="ARBA" id="ARBA00022801"/>
    </source>
</evidence>
<dbReference type="GO" id="GO:0043022">
    <property type="term" value="F:ribosome binding"/>
    <property type="evidence" value="ECO:0007669"/>
    <property type="project" value="UniProtKB-UniRule"/>
</dbReference>
<dbReference type="PROSITE" id="PS00301">
    <property type="entry name" value="G_TR_1"/>
    <property type="match status" value="1"/>
</dbReference>
<dbReference type="NCBIfam" id="TIGR00231">
    <property type="entry name" value="small_GTP"/>
    <property type="match status" value="1"/>
</dbReference>